<accession>A0A1R3HLA3</accession>
<proteinExistence type="predicted"/>
<sequence>MEEEAELKYGTEEAVHKKTKLTQTQIPNYPLTCP</sequence>
<dbReference type="EMBL" id="AWUE01019891">
    <property type="protein sequence ID" value="OMO71063.1"/>
    <property type="molecule type" value="Genomic_DNA"/>
</dbReference>
<dbReference type="AlphaFoldDB" id="A0A1R3HLA3"/>
<name>A0A1R3HLA3_9ROSI</name>
<reference evidence="2" key="1">
    <citation type="submission" date="2013-09" db="EMBL/GenBank/DDBJ databases">
        <title>Corchorus olitorius genome sequencing.</title>
        <authorList>
            <person name="Alam M."/>
            <person name="Haque M.S."/>
            <person name="Islam M.S."/>
            <person name="Emdad E.M."/>
            <person name="Islam M.M."/>
            <person name="Ahmed B."/>
            <person name="Halim A."/>
            <person name="Hossen Q.M.M."/>
            <person name="Hossain M.Z."/>
            <person name="Ahmed R."/>
            <person name="Khan M.M."/>
            <person name="Islam R."/>
            <person name="Rashid M.M."/>
            <person name="Khan S.A."/>
            <person name="Rahman M.S."/>
            <person name="Alam M."/>
            <person name="Yahiya A.S."/>
            <person name="Khan M.S."/>
            <person name="Azam M.S."/>
            <person name="Haque T."/>
            <person name="Lashkar M.Z.H."/>
            <person name="Akhand A.I."/>
            <person name="Morshed G."/>
            <person name="Roy S."/>
            <person name="Uddin K.S."/>
            <person name="Rabeya T."/>
            <person name="Hossain A.S."/>
            <person name="Chowdhury A."/>
            <person name="Snigdha A.R."/>
            <person name="Mortoza M.S."/>
            <person name="Matin S.A."/>
            <person name="Hoque S.M.E."/>
            <person name="Islam M.K."/>
            <person name="Roy D.K."/>
            <person name="Haider R."/>
            <person name="Moosa M.M."/>
            <person name="Elias S.M."/>
            <person name="Hasan A.M."/>
            <person name="Jahan S."/>
            <person name="Shafiuddin M."/>
            <person name="Mahmood N."/>
            <person name="Shommy N.S."/>
        </authorList>
    </citation>
    <scope>NUCLEOTIDE SEQUENCE [LARGE SCALE GENOMIC DNA]</scope>
    <source>
        <strain evidence="2">cv. O-4</strain>
    </source>
</reference>
<comment type="caution">
    <text evidence="1">The sequence shown here is derived from an EMBL/GenBank/DDBJ whole genome shotgun (WGS) entry which is preliminary data.</text>
</comment>
<gene>
    <name evidence="1" type="ORF">COLO4_28392</name>
</gene>
<protein>
    <submittedName>
        <fullName evidence="1">Uncharacterized protein</fullName>
    </submittedName>
</protein>
<evidence type="ECO:0000313" key="2">
    <source>
        <dbReference type="Proteomes" id="UP000187203"/>
    </source>
</evidence>
<dbReference type="Proteomes" id="UP000187203">
    <property type="component" value="Unassembled WGS sequence"/>
</dbReference>
<evidence type="ECO:0000313" key="1">
    <source>
        <dbReference type="EMBL" id="OMO71063.1"/>
    </source>
</evidence>
<keyword evidence="2" id="KW-1185">Reference proteome</keyword>
<organism evidence="1 2">
    <name type="scientific">Corchorus olitorius</name>
    <dbReference type="NCBI Taxonomy" id="93759"/>
    <lineage>
        <taxon>Eukaryota</taxon>
        <taxon>Viridiplantae</taxon>
        <taxon>Streptophyta</taxon>
        <taxon>Embryophyta</taxon>
        <taxon>Tracheophyta</taxon>
        <taxon>Spermatophyta</taxon>
        <taxon>Magnoliopsida</taxon>
        <taxon>eudicotyledons</taxon>
        <taxon>Gunneridae</taxon>
        <taxon>Pentapetalae</taxon>
        <taxon>rosids</taxon>
        <taxon>malvids</taxon>
        <taxon>Malvales</taxon>
        <taxon>Malvaceae</taxon>
        <taxon>Grewioideae</taxon>
        <taxon>Apeibeae</taxon>
        <taxon>Corchorus</taxon>
    </lineage>
</organism>